<dbReference type="EMBL" id="FMHT01000003">
    <property type="protein sequence ID" value="SCL33035.1"/>
    <property type="molecule type" value="Genomic_DNA"/>
</dbReference>
<dbReference type="Pfam" id="PF25310">
    <property type="entry name" value="VG15"/>
    <property type="match status" value="1"/>
</dbReference>
<organism evidence="1 2">
    <name type="scientific">Micromonospora nigra</name>
    <dbReference type="NCBI Taxonomy" id="145857"/>
    <lineage>
        <taxon>Bacteria</taxon>
        <taxon>Bacillati</taxon>
        <taxon>Actinomycetota</taxon>
        <taxon>Actinomycetes</taxon>
        <taxon>Micromonosporales</taxon>
        <taxon>Micromonosporaceae</taxon>
        <taxon>Micromonospora</taxon>
    </lineage>
</organism>
<evidence type="ECO:0008006" key="3">
    <source>
        <dbReference type="Google" id="ProtNLM"/>
    </source>
</evidence>
<evidence type="ECO:0000313" key="2">
    <source>
        <dbReference type="Proteomes" id="UP000199699"/>
    </source>
</evidence>
<gene>
    <name evidence="1" type="ORF">GA0070616_4618</name>
</gene>
<dbReference type="InterPro" id="IPR057369">
    <property type="entry name" value="VG15"/>
</dbReference>
<reference evidence="1 2" key="1">
    <citation type="submission" date="2016-06" db="EMBL/GenBank/DDBJ databases">
        <authorList>
            <person name="Kjaerup R.B."/>
            <person name="Dalgaard T.S."/>
            <person name="Juul-Madsen H.R."/>
        </authorList>
    </citation>
    <scope>NUCLEOTIDE SEQUENCE [LARGE SCALE GENOMIC DNA]</scope>
    <source>
        <strain evidence="1 2">DSM 43818</strain>
    </source>
</reference>
<proteinExistence type="predicted"/>
<dbReference type="Proteomes" id="UP000199699">
    <property type="component" value="Unassembled WGS sequence"/>
</dbReference>
<protein>
    <recommendedName>
        <fullName evidence="3">Phage Mu protein F like protein</fullName>
    </recommendedName>
</protein>
<accession>A0A1C6SV69</accession>
<evidence type="ECO:0000313" key="1">
    <source>
        <dbReference type="EMBL" id="SCL33035.1"/>
    </source>
</evidence>
<dbReference type="RefSeq" id="WP_091086877.1">
    <property type="nucleotide sequence ID" value="NZ_FMHT01000003.1"/>
</dbReference>
<dbReference type="AlphaFoldDB" id="A0A1C6SV69"/>
<dbReference type="STRING" id="145857.GA0070616_4618"/>
<dbReference type="OrthoDB" id="3194844at2"/>
<name>A0A1C6SV69_9ACTN</name>
<keyword evidence="2" id="KW-1185">Reference proteome</keyword>
<sequence length="246" mass="26541">MPTAEQVADEYRRLQSQLSGEAAARVTVAYETLLDPLRLDATFPVYAEAVAEIIAQARRSSVLLAGSFYIAHREALRVFDEVPALAYAGAIPRARLWTSLLVTGPVRVKRMVARGASPAQAAAGGRSATERATIRHVTSAGRDTVRGTSGRDRLALGWARVTDGDPCYFCAMLASRGPAYKTAQTAGEDDPYHDGCGCVVAPVYRRSDPWPGQAREYAALWKDATAGLSGRDAVNAFRRALEARRS</sequence>